<dbReference type="AlphaFoldDB" id="A0A941DKK7"/>
<protein>
    <recommendedName>
        <fullName evidence="2">Nucleoside transporter/FeoB GTPase Gate domain-containing protein</fullName>
    </recommendedName>
</protein>
<dbReference type="Proteomes" id="UP000680067">
    <property type="component" value="Unassembled WGS sequence"/>
</dbReference>
<feature type="transmembrane region" description="Helical" evidence="1">
    <location>
        <begin position="142"/>
        <end position="162"/>
    </location>
</feature>
<proteinExistence type="predicted"/>
<gene>
    <name evidence="3" type="ORF">KDM89_03850</name>
</gene>
<feature type="transmembrane region" description="Helical" evidence="1">
    <location>
        <begin position="6"/>
        <end position="25"/>
    </location>
</feature>
<dbReference type="PANTHER" id="PTHR35793:SF2">
    <property type="entry name" value="INNER MEMBRANE PROTEIN YJIG"/>
    <property type="match status" value="1"/>
</dbReference>
<dbReference type="InterPro" id="IPR052549">
    <property type="entry name" value="SpmB"/>
</dbReference>
<evidence type="ECO:0000256" key="1">
    <source>
        <dbReference type="SAM" id="Phobius"/>
    </source>
</evidence>
<dbReference type="RefSeq" id="WP_212686637.1">
    <property type="nucleotide sequence ID" value="NZ_JAGSPN010000002.1"/>
</dbReference>
<dbReference type="InterPro" id="IPR011415">
    <property type="entry name" value="SpmA_SpmB"/>
</dbReference>
<evidence type="ECO:0000313" key="3">
    <source>
        <dbReference type="EMBL" id="MBR7781267.1"/>
    </source>
</evidence>
<name>A0A941DKK7_9BURK</name>
<keyword evidence="4" id="KW-1185">Reference proteome</keyword>
<dbReference type="GO" id="GO:0005886">
    <property type="term" value="C:plasma membrane"/>
    <property type="evidence" value="ECO:0007669"/>
    <property type="project" value="TreeGrafter"/>
</dbReference>
<evidence type="ECO:0000259" key="2">
    <source>
        <dbReference type="Pfam" id="PF07670"/>
    </source>
</evidence>
<evidence type="ECO:0000313" key="4">
    <source>
        <dbReference type="Proteomes" id="UP000680067"/>
    </source>
</evidence>
<feature type="transmembrane region" description="Helical" evidence="1">
    <location>
        <begin position="206"/>
        <end position="224"/>
    </location>
</feature>
<sequence>MILNYIWIGFFLVSFAAAVLQFLFLGDTEVFKRMMDGTFESARIAVMDIALPLAGVMTLWLGLMQVGEKAGVVAWLARKIAPFFSRIFPGVPADHPANGHMVMNFSANLLGLDNAATPFGLKAMESLQSLNTDKETASDAQIMFLVLHTSGLTLIPLAIMAQRAVLGAQNPSDIFIPCLIATYVATVTGMLAVAIRQRINLWDRVLLGWLGGISAAIAAMVWGMSEWMTRAELETFSKVSANFLLLLIITGFIIAAMRKGVNVYDTFIEGAKGGIQTSLTIIPYLVGMLVAIGLLRNSGVLGLIVKGFEALFAAFGWNTDFVNALPTALMKPLSGSGARAMMVDTMKTFGVDSFAGRLACIFQGSADTTFYIVALYFGSVGIRKTRYAIPMGLLADLAGVIAAIGVAYLFFH</sequence>
<reference evidence="3" key="1">
    <citation type="submission" date="2021-04" db="EMBL/GenBank/DDBJ databases">
        <title>novel species isolated from subtropical streams in China.</title>
        <authorList>
            <person name="Lu H."/>
        </authorList>
    </citation>
    <scope>NUCLEOTIDE SEQUENCE</scope>
    <source>
        <strain evidence="3">LFS511W</strain>
    </source>
</reference>
<organism evidence="3 4">
    <name type="scientific">Undibacterium luofuense</name>
    <dbReference type="NCBI Taxonomy" id="2828733"/>
    <lineage>
        <taxon>Bacteria</taxon>
        <taxon>Pseudomonadati</taxon>
        <taxon>Pseudomonadota</taxon>
        <taxon>Betaproteobacteria</taxon>
        <taxon>Burkholderiales</taxon>
        <taxon>Oxalobacteraceae</taxon>
        <taxon>Undibacterium</taxon>
    </lineage>
</organism>
<feature type="transmembrane region" description="Helical" evidence="1">
    <location>
        <begin position="277"/>
        <end position="295"/>
    </location>
</feature>
<feature type="transmembrane region" description="Helical" evidence="1">
    <location>
        <begin position="45"/>
        <end position="63"/>
    </location>
</feature>
<feature type="domain" description="Nucleoside transporter/FeoB GTPase Gate" evidence="2">
    <location>
        <begin position="51"/>
        <end position="158"/>
    </location>
</feature>
<dbReference type="EMBL" id="JAGSPN010000002">
    <property type="protein sequence ID" value="MBR7781267.1"/>
    <property type="molecule type" value="Genomic_DNA"/>
</dbReference>
<dbReference type="Pfam" id="PF07670">
    <property type="entry name" value="Gate"/>
    <property type="match status" value="2"/>
</dbReference>
<feature type="transmembrane region" description="Helical" evidence="1">
    <location>
        <begin position="354"/>
        <end position="377"/>
    </location>
</feature>
<keyword evidence="1" id="KW-0472">Membrane</keyword>
<feature type="transmembrane region" description="Helical" evidence="1">
    <location>
        <begin position="174"/>
        <end position="194"/>
    </location>
</feature>
<dbReference type="InterPro" id="IPR011642">
    <property type="entry name" value="Gate_dom"/>
</dbReference>
<feature type="transmembrane region" description="Helical" evidence="1">
    <location>
        <begin position="389"/>
        <end position="411"/>
    </location>
</feature>
<feature type="transmembrane region" description="Helical" evidence="1">
    <location>
        <begin position="236"/>
        <end position="256"/>
    </location>
</feature>
<keyword evidence="1" id="KW-0812">Transmembrane</keyword>
<comment type="caution">
    <text evidence="3">The sequence shown here is derived from an EMBL/GenBank/DDBJ whole genome shotgun (WGS) entry which is preliminary data.</text>
</comment>
<keyword evidence="1" id="KW-1133">Transmembrane helix</keyword>
<dbReference type="PANTHER" id="PTHR35793">
    <property type="entry name" value="INNER MEMBRANE PROTEIN YJIG"/>
    <property type="match status" value="1"/>
</dbReference>
<accession>A0A941DKK7</accession>
<feature type="domain" description="Nucleoside transporter/FeoB GTPase Gate" evidence="2">
    <location>
        <begin position="279"/>
        <end position="382"/>
    </location>
</feature>
<dbReference type="PIRSF" id="PIRSF036542">
    <property type="entry name" value="SpmA_SpmB"/>
    <property type="match status" value="1"/>
</dbReference>